<accession>A0A6M1PIC8</accession>
<evidence type="ECO:0000313" key="10">
    <source>
        <dbReference type="Proteomes" id="UP000480151"/>
    </source>
</evidence>
<dbReference type="InterPro" id="IPR004761">
    <property type="entry name" value="Spore_GerAB"/>
</dbReference>
<gene>
    <name evidence="9" type="ORF">G5B47_04665</name>
</gene>
<sequence>MRKEVISSKQLVSLIVLFELGTALVVPVGLESGHAVWLSILLALPGGVVLYLIYAHLYRQFPNLILSGLMQKILGKWIGWTISLLYVPFFMFSGSRNLAEAGYLLLAASYDKTPILIINAIMIVAVVYVLSKGIEVFARTAEIYFLVIVVIGVISNSIIIASGLMDFQNLFPLNIKDLKEALASAYPNIWMFPFGELMLVTTILPFLGKGQSARNSGLAALILSALLLSFTHAIEMSVLGEEIYQRTNFPLFTTISLVNVADFIQRLDAFVILDLIICIFFKVTVYCYAAMVVAADLFKVKEPRKLAVPVGVVMLLISLISTESYTRHLEEGRVVQQYILTTVCAVIPSILFVTHWIRKRFGLYRLK</sequence>
<dbReference type="AlphaFoldDB" id="A0A6M1PIC8"/>
<feature type="transmembrane region" description="Helical" evidence="8">
    <location>
        <begin position="77"/>
        <end position="94"/>
    </location>
</feature>
<keyword evidence="6 8" id="KW-1133">Transmembrane helix</keyword>
<keyword evidence="3" id="KW-0813">Transport</keyword>
<proteinExistence type="inferred from homology"/>
<dbReference type="GO" id="GO:0009847">
    <property type="term" value="P:spore germination"/>
    <property type="evidence" value="ECO:0007669"/>
    <property type="project" value="InterPro"/>
</dbReference>
<dbReference type="EMBL" id="JAAKGU010000001">
    <property type="protein sequence ID" value="NGM81703.1"/>
    <property type="molecule type" value="Genomic_DNA"/>
</dbReference>
<keyword evidence="7 8" id="KW-0472">Membrane</keyword>
<feature type="transmembrane region" description="Helical" evidence="8">
    <location>
        <begin position="218"/>
        <end position="239"/>
    </location>
</feature>
<feature type="transmembrane region" description="Helical" evidence="8">
    <location>
        <begin position="143"/>
        <end position="165"/>
    </location>
</feature>
<dbReference type="NCBIfam" id="TIGR00912">
    <property type="entry name" value="2A0309"/>
    <property type="match status" value="1"/>
</dbReference>
<feature type="transmembrane region" description="Helical" evidence="8">
    <location>
        <begin position="12"/>
        <end position="30"/>
    </location>
</feature>
<evidence type="ECO:0000256" key="3">
    <source>
        <dbReference type="ARBA" id="ARBA00022448"/>
    </source>
</evidence>
<feature type="transmembrane region" description="Helical" evidence="8">
    <location>
        <begin position="185"/>
        <end position="206"/>
    </location>
</feature>
<keyword evidence="5 8" id="KW-0812">Transmembrane</keyword>
<comment type="similarity">
    <text evidence="2">Belongs to the amino acid-polyamine-organocation (APC) superfamily. Spore germination protein (SGP) (TC 2.A.3.9) family.</text>
</comment>
<keyword evidence="10" id="KW-1185">Reference proteome</keyword>
<comment type="subcellular location">
    <subcellularLocation>
        <location evidence="1">Membrane</location>
        <topology evidence="1">Multi-pass membrane protein</topology>
    </subcellularLocation>
</comment>
<protein>
    <submittedName>
        <fullName evidence="9">GerAB/ArcD/ProY family transporter</fullName>
    </submittedName>
</protein>
<evidence type="ECO:0000256" key="6">
    <source>
        <dbReference type="ARBA" id="ARBA00022989"/>
    </source>
</evidence>
<dbReference type="Pfam" id="PF03845">
    <property type="entry name" value="Spore_permease"/>
    <property type="match status" value="1"/>
</dbReference>
<dbReference type="PANTHER" id="PTHR34975">
    <property type="entry name" value="SPORE GERMINATION PROTEIN A2"/>
    <property type="match status" value="1"/>
</dbReference>
<keyword evidence="4" id="KW-0309">Germination</keyword>
<evidence type="ECO:0000256" key="8">
    <source>
        <dbReference type="SAM" id="Phobius"/>
    </source>
</evidence>
<evidence type="ECO:0000256" key="7">
    <source>
        <dbReference type="ARBA" id="ARBA00023136"/>
    </source>
</evidence>
<reference evidence="9 10" key="1">
    <citation type="submission" date="2020-02" db="EMBL/GenBank/DDBJ databases">
        <authorList>
            <person name="Gao J."/>
            <person name="Sun J."/>
        </authorList>
    </citation>
    <scope>NUCLEOTIDE SEQUENCE [LARGE SCALE GENOMIC DNA]</scope>
    <source>
        <strain evidence="9 10">7124</strain>
    </source>
</reference>
<evidence type="ECO:0000256" key="5">
    <source>
        <dbReference type="ARBA" id="ARBA00022692"/>
    </source>
</evidence>
<feature type="transmembrane region" description="Helical" evidence="8">
    <location>
        <begin position="306"/>
        <end position="326"/>
    </location>
</feature>
<evidence type="ECO:0000256" key="2">
    <source>
        <dbReference type="ARBA" id="ARBA00007998"/>
    </source>
</evidence>
<comment type="caution">
    <text evidence="9">The sequence shown here is derived from an EMBL/GenBank/DDBJ whole genome shotgun (WGS) entry which is preliminary data.</text>
</comment>
<evidence type="ECO:0000256" key="1">
    <source>
        <dbReference type="ARBA" id="ARBA00004141"/>
    </source>
</evidence>
<name>A0A6M1PIC8_9BACL</name>
<dbReference type="PANTHER" id="PTHR34975:SF2">
    <property type="entry name" value="SPORE GERMINATION PROTEIN A2"/>
    <property type="match status" value="1"/>
</dbReference>
<feature type="transmembrane region" description="Helical" evidence="8">
    <location>
        <begin position="338"/>
        <end position="357"/>
    </location>
</feature>
<dbReference type="GO" id="GO:0016020">
    <property type="term" value="C:membrane"/>
    <property type="evidence" value="ECO:0007669"/>
    <property type="project" value="UniProtKB-SubCell"/>
</dbReference>
<feature type="transmembrane region" description="Helical" evidence="8">
    <location>
        <begin position="269"/>
        <end position="294"/>
    </location>
</feature>
<dbReference type="Proteomes" id="UP000480151">
    <property type="component" value="Unassembled WGS sequence"/>
</dbReference>
<dbReference type="RefSeq" id="WP_025335799.1">
    <property type="nucleotide sequence ID" value="NZ_JAAKGU010000001.1"/>
</dbReference>
<feature type="transmembrane region" description="Helical" evidence="8">
    <location>
        <begin position="114"/>
        <end position="131"/>
    </location>
</feature>
<evidence type="ECO:0000313" key="9">
    <source>
        <dbReference type="EMBL" id="NGM81703.1"/>
    </source>
</evidence>
<feature type="transmembrane region" description="Helical" evidence="8">
    <location>
        <begin position="36"/>
        <end position="57"/>
    </location>
</feature>
<organism evidence="9 10">
    <name type="scientific">Paenibacillus apii</name>
    <dbReference type="NCBI Taxonomy" id="1850370"/>
    <lineage>
        <taxon>Bacteria</taxon>
        <taxon>Bacillati</taxon>
        <taxon>Bacillota</taxon>
        <taxon>Bacilli</taxon>
        <taxon>Bacillales</taxon>
        <taxon>Paenibacillaceae</taxon>
        <taxon>Paenibacillus</taxon>
    </lineage>
</organism>
<evidence type="ECO:0000256" key="4">
    <source>
        <dbReference type="ARBA" id="ARBA00022544"/>
    </source>
</evidence>